<dbReference type="GO" id="GO:0046872">
    <property type="term" value="F:metal ion binding"/>
    <property type="evidence" value="ECO:0007669"/>
    <property type="project" value="UniProtKB-KW"/>
</dbReference>
<dbReference type="SFLD" id="SFLDG01091">
    <property type="entry name" value="uncharacterized_CHP01210-like"/>
    <property type="match status" value="1"/>
</dbReference>
<keyword evidence="9" id="KW-1185">Reference proteome</keyword>
<dbReference type="Gene3D" id="3.80.30.20">
    <property type="entry name" value="tm_1862 like domain"/>
    <property type="match status" value="1"/>
</dbReference>
<keyword evidence="2" id="KW-0004">4Fe-4S</keyword>
<dbReference type="InterPro" id="IPR006638">
    <property type="entry name" value="Elp3/MiaA/NifB-like_rSAM"/>
</dbReference>
<dbReference type="STRING" id="643648.Slip_0628"/>
<reference evidence="8 9" key="2">
    <citation type="journal article" date="2010" name="Stand. Genomic Sci.">
        <title>Complete genome sequence of Syntrophothermus lipocalidus type strain (TGB-C1).</title>
        <authorList>
            <person name="Djao O.D."/>
            <person name="Zhang X."/>
            <person name="Lucas S."/>
            <person name="Lapidus A."/>
            <person name="Del Rio T.G."/>
            <person name="Nolan M."/>
            <person name="Tice H."/>
            <person name="Cheng J.F."/>
            <person name="Han C."/>
            <person name="Tapia R."/>
            <person name="Goodwin L."/>
            <person name="Pitluck S."/>
            <person name="Liolios K."/>
            <person name="Ivanova N."/>
            <person name="Mavromatis K."/>
            <person name="Mikhailova N."/>
            <person name="Ovchinnikova G."/>
            <person name="Pati A."/>
            <person name="Brambilla E."/>
            <person name="Chen A."/>
            <person name="Palaniappan K."/>
            <person name="Land M."/>
            <person name="Hauser L."/>
            <person name="Chang Y.J."/>
            <person name="Jeffries C.D."/>
            <person name="Rohde M."/>
            <person name="Sikorski J."/>
            <person name="Spring S."/>
            <person name="Goker M."/>
            <person name="Detter J.C."/>
            <person name="Woyke T."/>
            <person name="Bristow J."/>
            <person name="Eisen J.A."/>
            <person name="Markowitz V."/>
            <person name="Hugenholtz P."/>
            <person name="Kyrpides N.C."/>
            <person name="Klenk H.P."/>
        </authorList>
    </citation>
    <scope>NUCLEOTIDE SEQUENCE [LARGE SCALE GENOMIC DNA]</scope>
    <source>
        <strain evidence="9">DSM 12680 / TGB-C1</strain>
    </source>
</reference>
<organism evidence="8 9">
    <name type="scientific">Syntrophothermus lipocalidus (strain DSM 12680 / TGB-C1)</name>
    <dbReference type="NCBI Taxonomy" id="643648"/>
    <lineage>
        <taxon>Bacteria</taxon>
        <taxon>Bacillati</taxon>
        <taxon>Bacillota</taxon>
        <taxon>Clostridia</taxon>
        <taxon>Eubacteriales</taxon>
        <taxon>Syntrophomonadaceae</taxon>
        <taxon>Syntrophothermus</taxon>
    </lineage>
</organism>
<sequence>MPDLPYRAYSEHLKARFGQKVYKLPVNLAGSCPNRDGNLGWGGCIYCGEEGSGFECLPNWIGVKEQLERNKAYIGRNYGSRKFIAYFQAFTNTYLPLETFAQNIEAAVGDPDIIGLSISTRPDCISDDYLDRLAEITRGRELAVDIELGLQTVNYRTLAKINRGHTLAEFIDAVLRVKQRDFAVCAHLILNLPGDEEIDVVENAKVLSALGVQYVKLHALYILKGTVLGEMYERGEVQIISLDEYVERVIAFLEYLHPDVVIQRLIGRAPAKNTLFCNWGVSWWKIRDMIIERMKSRQSFQGCRCDYLNGKALRKFRGQL</sequence>
<evidence type="ECO:0000259" key="7">
    <source>
        <dbReference type="PROSITE" id="PS51918"/>
    </source>
</evidence>
<dbReference type="GO" id="GO:0003824">
    <property type="term" value="F:catalytic activity"/>
    <property type="evidence" value="ECO:0007669"/>
    <property type="project" value="InterPro"/>
</dbReference>
<name>D7CL27_SYNLT</name>
<dbReference type="OrthoDB" id="9801689at2"/>
<comment type="cofactor">
    <cofactor evidence="1">
        <name>[4Fe-4S] cluster</name>
        <dbReference type="ChEBI" id="CHEBI:49883"/>
    </cofactor>
</comment>
<dbReference type="Pfam" id="PF16199">
    <property type="entry name" value="Radical_SAM_C"/>
    <property type="match status" value="1"/>
</dbReference>
<dbReference type="InterPro" id="IPR058240">
    <property type="entry name" value="rSAM_sf"/>
</dbReference>
<dbReference type="EMBL" id="CP002048">
    <property type="protein sequence ID" value="ADI01412.1"/>
    <property type="molecule type" value="Genomic_DNA"/>
</dbReference>
<dbReference type="PANTHER" id="PTHR11135">
    <property type="entry name" value="HISTONE ACETYLTRANSFERASE-RELATED"/>
    <property type="match status" value="1"/>
</dbReference>
<evidence type="ECO:0000313" key="8">
    <source>
        <dbReference type="EMBL" id="ADI01412.1"/>
    </source>
</evidence>
<dbReference type="InterPro" id="IPR032432">
    <property type="entry name" value="Radical_SAM_C"/>
</dbReference>
<proteinExistence type="predicted"/>
<dbReference type="GO" id="GO:0051539">
    <property type="term" value="F:4 iron, 4 sulfur cluster binding"/>
    <property type="evidence" value="ECO:0007669"/>
    <property type="project" value="UniProtKB-KW"/>
</dbReference>
<dbReference type="eggNOG" id="COG1242">
    <property type="taxonomic scope" value="Bacteria"/>
</dbReference>
<dbReference type="KEGG" id="slp:Slip_0628"/>
<keyword evidence="5" id="KW-0408">Iron</keyword>
<dbReference type="PANTHER" id="PTHR11135:SF1">
    <property type="entry name" value="PROTEIN YHCC"/>
    <property type="match status" value="1"/>
</dbReference>
<dbReference type="NCBIfam" id="TIGR01212">
    <property type="entry name" value="TIGR01212 family radical SAM protein"/>
    <property type="match status" value="1"/>
</dbReference>
<evidence type="ECO:0000256" key="4">
    <source>
        <dbReference type="ARBA" id="ARBA00022723"/>
    </source>
</evidence>
<accession>D7CL27</accession>
<dbReference type="Pfam" id="PF04055">
    <property type="entry name" value="Radical_SAM"/>
    <property type="match status" value="1"/>
</dbReference>
<feature type="domain" description="Radical SAM core" evidence="7">
    <location>
        <begin position="16"/>
        <end position="259"/>
    </location>
</feature>
<protein>
    <recommendedName>
        <fullName evidence="7">Radical SAM core domain-containing protein</fullName>
    </recommendedName>
</protein>
<dbReference type="AlphaFoldDB" id="D7CL27"/>
<dbReference type="HOGENOM" id="CLU_060920_0_0_9"/>
<dbReference type="SUPFAM" id="SSF102114">
    <property type="entry name" value="Radical SAM enzymes"/>
    <property type="match status" value="1"/>
</dbReference>
<evidence type="ECO:0000313" key="9">
    <source>
        <dbReference type="Proteomes" id="UP000000378"/>
    </source>
</evidence>
<gene>
    <name evidence="8" type="ordered locus">Slip_0628</name>
</gene>
<dbReference type="SFLD" id="SFLDS00029">
    <property type="entry name" value="Radical_SAM"/>
    <property type="match status" value="1"/>
</dbReference>
<dbReference type="InterPro" id="IPR005911">
    <property type="entry name" value="YhcC-like"/>
</dbReference>
<evidence type="ECO:0000256" key="5">
    <source>
        <dbReference type="ARBA" id="ARBA00023004"/>
    </source>
</evidence>
<evidence type="ECO:0000256" key="3">
    <source>
        <dbReference type="ARBA" id="ARBA00022691"/>
    </source>
</evidence>
<dbReference type="SMART" id="SM00729">
    <property type="entry name" value="Elp3"/>
    <property type="match status" value="1"/>
</dbReference>
<keyword evidence="3" id="KW-0949">S-adenosyl-L-methionine</keyword>
<dbReference type="InterPro" id="IPR007197">
    <property type="entry name" value="rSAM"/>
</dbReference>
<evidence type="ECO:0000256" key="2">
    <source>
        <dbReference type="ARBA" id="ARBA00022485"/>
    </source>
</evidence>
<reference evidence="9" key="1">
    <citation type="journal article" date="2010" name="Stand. Genomic Sci.">
        <title>Complete genome sequence of Syntrophothermus lipocalidus type strain (TGB-C1T).</title>
        <authorList>
            <consortium name="US DOE Joint Genome Institute (JGI-PGF)"/>
            <person name="Djao O."/>
            <person name="Zhang X."/>
            <person name="Lucas S."/>
            <person name="Lapidus A."/>
            <person name="Glavina Del Rio T."/>
            <person name="Nolan M."/>
            <person name="Tice H."/>
            <person name="Cheng J."/>
            <person name="Han C."/>
            <person name="Tapia R."/>
            <person name="Goodwin L."/>
            <person name="Pitluck S."/>
            <person name="Liolios K."/>
            <person name="Ivanova N."/>
            <person name="Mavromatis K."/>
            <person name="Mikhailova N."/>
            <person name="Ovchinnikova G."/>
            <person name="Pati A."/>
            <person name="Brambilla E."/>
            <person name="Chen A."/>
            <person name="Palaniappan K."/>
            <person name="Land M."/>
            <person name="Hauser L."/>
            <person name="Chang Y."/>
            <person name="Jeffries C."/>
            <person name="Rohde M."/>
            <person name="Sikorski J."/>
            <person name="Spring S."/>
            <person name="Goker M."/>
            <person name="Detter J."/>
            <person name="Woyke T."/>
            <person name="Bristow J."/>
            <person name="Eisen J."/>
            <person name="Markowitz V."/>
            <person name="Hugenholtz P."/>
            <person name="Kyrpides N."/>
            <person name="Klenk H."/>
        </authorList>
    </citation>
    <scope>NUCLEOTIDE SEQUENCE [LARGE SCALE GENOMIC DNA]</scope>
    <source>
        <strain evidence="9">DSM 12680 / TGB-C1</strain>
    </source>
</reference>
<evidence type="ECO:0000256" key="6">
    <source>
        <dbReference type="ARBA" id="ARBA00023014"/>
    </source>
</evidence>
<dbReference type="RefSeq" id="WP_013174814.1">
    <property type="nucleotide sequence ID" value="NC_014220.1"/>
</dbReference>
<dbReference type="SFLD" id="SFLDG01086">
    <property type="entry name" value="elongater_protein-like"/>
    <property type="match status" value="1"/>
</dbReference>
<keyword evidence="4" id="KW-0479">Metal-binding</keyword>
<dbReference type="Proteomes" id="UP000000378">
    <property type="component" value="Chromosome"/>
</dbReference>
<keyword evidence="6" id="KW-0411">Iron-sulfur</keyword>
<dbReference type="InterPro" id="IPR039661">
    <property type="entry name" value="ELP3"/>
</dbReference>
<dbReference type="InterPro" id="IPR023404">
    <property type="entry name" value="rSAM_horseshoe"/>
</dbReference>
<evidence type="ECO:0000256" key="1">
    <source>
        <dbReference type="ARBA" id="ARBA00001966"/>
    </source>
</evidence>
<dbReference type="PROSITE" id="PS51918">
    <property type="entry name" value="RADICAL_SAM"/>
    <property type="match status" value="1"/>
</dbReference>